<dbReference type="EMBL" id="SDMP01000012">
    <property type="protein sequence ID" value="RYR26271.1"/>
    <property type="molecule type" value="Genomic_DNA"/>
</dbReference>
<feature type="compositionally biased region" description="Pro residues" evidence="1">
    <location>
        <begin position="32"/>
        <end position="41"/>
    </location>
</feature>
<dbReference type="AlphaFoldDB" id="A0A445AIL2"/>
<name>A0A445AIL2_ARAHY</name>
<reference evidence="2 3" key="1">
    <citation type="submission" date="2019-01" db="EMBL/GenBank/DDBJ databases">
        <title>Sequencing of cultivated peanut Arachis hypogaea provides insights into genome evolution and oil improvement.</title>
        <authorList>
            <person name="Chen X."/>
        </authorList>
    </citation>
    <scope>NUCLEOTIDE SEQUENCE [LARGE SCALE GENOMIC DNA]</scope>
    <source>
        <strain evidence="3">cv. Fuhuasheng</strain>
        <tissue evidence="2">Leaves</tissue>
    </source>
</reference>
<accession>A0A445AIL2</accession>
<comment type="caution">
    <text evidence="2">The sequence shown here is derived from an EMBL/GenBank/DDBJ whole genome shotgun (WGS) entry which is preliminary data.</text>
</comment>
<dbReference type="Proteomes" id="UP000289738">
    <property type="component" value="Chromosome B02"/>
</dbReference>
<proteinExistence type="predicted"/>
<evidence type="ECO:0000256" key="1">
    <source>
        <dbReference type="SAM" id="MobiDB-lite"/>
    </source>
</evidence>
<keyword evidence="3" id="KW-1185">Reference proteome</keyword>
<feature type="region of interest" description="Disordered" evidence="1">
    <location>
        <begin position="1"/>
        <end position="41"/>
    </location>
</feature>
<sequence length="92" mass="10030">MALGQKTNPHKNPTHTQQSPNTSIQTTSIPPLTLPRSPPPHTAPPVPLNVLLWPPYAQIPYLPLPTCYSSPISSVCFEFHIGSGCQVHPLPF</sequence>
<evidence type="ECO:0000313" key="3">
    <source>
        <dbReference type="Proteomes" id="UP000289738"/>
    </source>
</evidence>
<gene>
    <name evidence="2" type="ORF">Ahy_B02g060482</name>
</gene>
<feature type="compositionally biased region" description="Polar residues" evidence="1">
    <location>
        <begin position="14"/>
        <end position="25"/>
    </location>
</feature>
<evidence type="ECO:0000313" key="2">
    <source>
        <dbReference type="EMBL" id="RYR26271.1"/>
    </source>
</evidence>
<protein>
    <submittedName>
        <fullName evidence="2">Uncharacterized protein</fullName>
    </submittedName>
</protein>
<organism evidence="2 3">
    <name type="scientific">Arachis hypogaea</name>
    <name type="common">Peanut</name>
    <dbReference type="NCBI Taxonomy" id="3818"/>
    <lineage>
        <taxon>Eukaryota</taxon>
        <taxon>Viridiplantae</taxon>
        <taxon>Streptophyta</taxon>
        <taxon>Embryophyta</taxon>
        <taxon>Tracheophyta</taxon>
        <taxon>Spermatophyta</taxon>
        <taxon>Magnoliopsida</taxon>
        <taxon>eudicotyledons</taxon>
        <taxon>Gunneridae</taxon>
        <taxon>Pentapetalae</taxon>
        <taxon>rosids</taxon>
        <taxon>fabids</taxon>
        <taxon>Fabales</taxon>
        <taxon>Fabaceae</taxon>
        <taxon>Papilionoideae</taxon>
        <taxon>50 kb inversion clade</taxon>
        <taxon>dalbergioids sensu lato</taxon>
        <taxon>Dalbergieae</taxon>
        <taxon>Pterocarpus clade</taxon>
        <taxon>Arachis</taxon>
    </lineage>
</organism>